<dbReference type="AlphaFoldDB" id="A0A9N9GK37"/>
<feature type="transmembrane region" description="Helical" evidence="5">
    <location>
        <begin position="36"/>
        <end position="57"/>
    </location>
</feature>
<dbReference type="GO" id="GO:0005743">
    <property type="term" value="C:mitochondrial inner membrane"/>
    <property type="evidence" value="ECO:0007669"/>
    <property type="project" value="UniProtKB-SubCell"/>
</dbReference>
<evidence type="ECO:0000256" key="3">
    <source>
        <dbReference type="ARBA" id="ARBA00023128"/>
    </source>
</evidence>
<dbReference type="Proteomes" id="UP000789405">
    <property type="component" value="Unassembled WGS sequence"/>
</dbReference>
<dbReference type="OrthoDB" id="5511599at2759"/>
<evidence type="ECO:0000313" key="6">
    <source>
        <dbReference type="EMBL" id="CAG8614197.1"/>
    </source>
</evidence>
<keyword evidence="5" id="KW-0812">Transmembrane</keyword>
<evidence type="ECO:0000256" key="4">
    <source>
        <dbReference type="ARBA" id="ARBA00023136"/>
    </source>
</evidence>
<dbReference type="Pfam" id="PF02238">
    <property type="entry name" value="COX7a"/>
    <property type="match status" value="1"/>
</dbReference>
<name>A0A9N9GK37_9GLOM</name>
<keyword evidence="7" id="KW-1185">Reference proteome</keyword>
<keyword evidence="5" id="KW-1133">Transmembrane helix</keyword>
<evidence type="ECO:0000313" key="7">
    <source>
        <dbReference type="Proteomes" id="UP000789405"/>
    </source>
</evidence>
<reference evidence="6" key="1">
    <citation type="submission" date="2021-06" db="EMBL/GenBank/DDBJ databases">
        <authorList>
            <person name="Kallberg Y."/>
            <person name="Tangrot J."/>
            <person name="Rosling A."/>
        </authorList>
    </citation>
    <scope>NUCLEOTIDE SEQUENCE</scope>
    <source>
        <strain evidence="6">MA453B</strain>
    </source>
</reference>
<accession>A0A9N9GK37</accession>
<sequence>MAGIFEKPNRVIENQKYFQAHVNQPLWRRGSAVRGGFVSLYFGIVGVGLLGSTYLMFAKLIPGKK</sequence>
<proteinExistence type="predicted"/>
<gene>
    <name evidence="6" type="ORF">DERYTH_LOCUS8298</name>
</gene>
<dbReference type="EMBL" id="CAJVPY010004257">
    <property type="protein sequence ID" value="CAG8614197.1"/>
    <property type="molecule type" value="Genomic_DNA"/>
</dbReference>
<protein>
    <submittedName>
        <fullName evidence="6">7979_t:CDS:1</fullName>
    </submittedName>
</protein>
<keyword evidence="3" id="KW-0496">Mitochondrion</keyword>
<evidence type="ECO:0000256" key="5">
    <source>
        <dbReference type="SAM" id="Phobius"/>
    </source>
</evidence>
<comment type="caution">
    <text evidence="6">The sequence shown here is derived from an EMBL/GenBank/DDBJ whole genome shotgun (WGS) entry which is preliminary data.</text>
</comment>
<keyword evidence="2" id="KW-0999">Mitochondrion inner membrane</keyword>
<keyword evidence="4 5" id="KW-0472">Membrane</keyword>
<dbReference type="InterPro" id="IPR039297">
    <property type="entry name" value="COX7a"/>
</dbReference>
<comment type="subcellular location">
    <subcellularLocation>
        <location evidence="1">Mitochondrion inner membrane</location>
    </subcellularLocation>
</comment>
<evidence type="ECO:0000256" key="2">
    <source>
        <dbReference type="ARBA" id="ARBA00022792"/>
    </source>
</evidence>
<evidence type="ECO:0000256" key="1">
    <source>
        <dbReference type="ARBA" id="ARBA00004273"/>
    </source>
</evidence>
<organism evidence="6 7">
    <name type="scientific">Dentiscutata erythropus</name>
    <dbReference type="NCBI Taxonomy" id="1348616"/>
    <lineage>
        <taxon>Eukaryota</taxon>
        <taxon>Fungi</taxon>
        <taxon>Fungi incertae sedis</taxon>
        <taxon>Mucoromycota</taxon>
        <taxon>Glomeromycotina</taxon>
        <taxon>Glomeromycetes</taxon>
        <taxon>Diversisporales</taxon>
        <taxon>Gigasporaceae</taxon>
        <taxon>Dentiscutata</taxon>
    </lineage>
</organism>